<evidence type="ECO:0000256" key="1">
    <source>
        <dbReference type="ARBA" id="ARBA00022737"/>
    </source>
</evidence>
<name>A0A916WV92_9SPHN</name>
<keyword evidence="3" id="KW-0732">Signal</keyword>
<dbReference type="Gene3D" id="1.25.40.10">
    <property type="entry name" value="Tetratricopeptide repeat domain"/>
    <property type="match status" value="2"/>
</dbReference>
<dbReference type="RefSeq" id="WP_188659331.1">
    <property type="nucleotide sequence ID" value="NZ_BMIH01000003.1"/>
</dbReference>
<evidence type="ECO:0000256" key="3">
    <source>
        <dbReference type="SAM" id="SignalP"/>
    </source>
</evidence>
<dbReference type="Gene3D" id="3.10.620.30">
    <property type="match status" value="1"/>
</dbReference>
<dbReference type="GO" id="GO:0046813">
    <property type="term" value="P:receptor-mediated virion attachment to host cell"/>
    <property type="evidence" value="ECO:0007669"/>
    <property type="project" value="TreeGrafter"/>
</dbReference>
<proteinExistence type="predicted"/>
<keyword evidence="6" id="KW-1185">Reference proteome</keyword>
<dbReference type="Gene3D" id="2.60.40.3140">
    <property type="match status" value="1"/>
</dbReference>
<dbReference type="SUPFAM" id="SSF48452">
    <property type="entry name" value="TPR-like"/>
    <property type="match status" value="2"/>
</dbReference>
<dbReference type="InterPro" id="IPR019734">
    <property type="entry name" value="TPR_rpt"/>
</dbReference>
<dbReference type="InterPro" id="IPR050498">
    <property type="entry name" value="Ycf3"/>
</dbReference>
<dbReference type="InterPro" id="IPR038765">
    <property type="entry name" value="Papain-like_cys_pep_sf"/>
</dbReference>
<evidence type="ECO:0000313" key="5">
    <source>
        <dbReference type="EMBL" id="GGB36716.1"/>
    </source>
</evidence>
<dbReference type="SMART" id="SM00028">
    <property type="entry name" value="TPR"/>
    <property type="match status" value="4"/>
</dbReference>
<keyword evidence="1" id="KW-0677">Repeat</keyword>
<accession>A0A916WV92</accession>
<keyword evidence="2" id="KW-0802">TPR repeat</keyword>
<gene>
    <name evidence="5" type="ORF">GCM10011380_27630</name>
</gene>
<feature type="signal peptide" evidence="3">
    <location>
        <begin position="1"/>
        <end position="20"/>
    </location>
</feature>
<dbReference type="GO" id="GO:0009279">
    <property type="term" value="C:cell outer membrane"/>
    <property type="evidence" value="ECO:0007669"/>
    <property type="project" value="TreeGrafter"/>
</dbReference>
<dbReference type="SUPFAM" id="SSF54001">
    <property type="entry name" value="Cysteine proteinases"/>
    <property type="match status" value="1"/>
</dbReference>
<evidence type="ECO:0000256" key="2">
    <source>
        <dbReference type="ARBA" id="ARBA00022803"/>
    </source>
</evidence>
<protein>
    <recommendedName>
        <fullName evidence="4">DUF3857 domain-containing protein</fullName>
    </recommendedName>
</protein>
<dbReference type="InterPro" id="IPR024618">
    <property type="entry name" value="DUF3857"/>
</dbReference>
<dbReference type="EMBL" id="BMIH01000003">
    <property type="protein sequence ID" value="GGB36716.1"/>
    <property type="molecule type" value="Genomic_DNA"/>
</dbReference>
<dbReference type="AlphaFoldDB" id="A0A916WV92"/>
<organism evidence="5 6">
    <name type="scientific">Sphingomonas metalli</name>
    <dbReference type="NCBI Taxonomy" id="1779358"/>
    <lineage>
        <taxon>Bacteria</taxon>
        <taxon>Pseudomonadati</taxon>
        <taxon>Pseudomonadota</taxon>
        <taxon>Alphaproteobacteria</taxon>
        <taxon>Sphingomonadales</taxon>
        <taxon>Sphingomonadaceae</taxon>
        <taxon>Sphingomonas</taxon>
    </lineage>
</organism>
<dbReference type="PANTHER" id="PTHR44858:SF1">
    <property type="entry name" value="UDP-N-ACETYLGLUCOSAMINE--PEPTIDE N-ACETYLGLUCOSAMINYLTRANSFERASE SPINDLY-RELATED"/>
    <property type="match status" value="1"/>
</dbReference>
<evidence type="ECO:0000313" key="6">
    <source>
        <dbReference type="Proteomes" id="UP000623067"/>
    </source>
</evidence>
<dbReference type="Pfam" id="PF12969">
    <property type="entry name" value="DUF3857"/>
    <property type="match status" value="1"/>
</dbReference>
<evidence type="ECO:0000259" key="4">
    <source>
        <dbReference type="Pfam" id="PF12969"/>
    </source>
</evidence>
<dbReference type="PANTHER" id="PTHR44858">
    <property type="entry name" value="TETRATRICOPEPTIDE REPEAT PROTEIN 6"/>
    <property type="match status" value="1"/>
</dbReference>
<sequence length="932" mass="100483">MIRGAIAATVAIVVAGAAQASEAPLYKPTPDWVKPAPPFTPAQLAPSAPLTVLYDMQQRLQDGEVWSYFDSATRMANADVVTRNGTLTLPWQPDHGDLVIHRVEIVRGGERIDLLAGGKRFNVLRREQQLEQLEVNGVLSATMAIEGLRIGDVLHVAFSTTNRDTALGGRMQALMPLPTAPARFGFLRARMIWPVAEPVQWKIYADGAKPVVTTANGYREVLIESPLPKLPDMPQDMPVRFAKPTLLEATSFADWPAVSRTMAPLYDTKGLIAPGSPLAAEVARIKAAESDPRKRAALALDLVQDKVRYLFNGMNGGNYLPQPPAETWSLRYGDCKAKTLLLLALLRGLDIEAEAVVAPAQAGDVIDGRLPIPGAFDHVIVRATIGGESVWLDGTMSGTRLADLDDVPTFRTVLPLRPAGAGLMPVPFRAPARPVGEVVMDVDQRAGVTMPVLMKTTLRMRGPQAAMVGLVATQAAPEQQRDMVQQVMNELMSGARLTEQSVAYDAATGIATISASGLASSGWQWDRGRHRIALDGGMSELNFQPDRARPAWRSIPVQIGEPRRTRYHETLRLPQNGRGYTLAGDQTLAETMAARTINRRVALDGGTVTLDDEVVTVAPDVPADAVAATRARVALVKARKLEVVGPAVRQSHVADVAEARRNGTLQPLLAAYAKAIANDPEDRENYLNRARFLAGIYDYKGAIPDVTRAIEIEPTVDDYVWRASLYEIAGDAKRQRADLDEAIALDPGAAAAAIGLASYQAKHGERDAGLALMQERIDAGGKEVLTYQMAKADMLADLGERDGALAVLDELVVANPTDAQLLNARCWMKATLSVQLDTALKDCNRSIELTDTGVQALDSRAMVHYRLGQMDAALADLGAALETAPDLPASLYLRGIVLQKQGKSAEATAALATARTIAPLIDAQYARWGIKP</sequence>
<feature type="chain" id="PRO_5038125493" description="DUF3857 domain-containing protein" evidence="3">
    <location>
        <begin position="21"/>
        <end position="932"/>
    </location>
</feature>
<comment type="caution">
    <text evidence="5">The sequence shown here is derived from an EMBL/GenBank/DDBJ whole genome shotgun (WGS) entry which is preliminary data.</text>
</comment>
<dbReference type="InterPro" id="IPR011990">
    <property type="entry name" value="TPR-like_helical_dom_sf"/>
</dbReference>
<reference evidence="5" key="1">
    <citation type="journal article" date="2014" name="Int. J. Syst. Evol. Microbiol.">
        <title>Complete genome sequence of Corynebacterium casei LMG S-19264T (=DSM 44701T), isolated from a smear-ripened cheese.</title>
        <authorList>
            <consortium name="US DOE Joint Genome Institute (JGI-PGF)"/>
            <person name="Walter F."/>
            <person name="Albersmeier A."/>
            <person name="Kalinowski J."/>
            <person name="Ruckert C."/>
        </authorList>
    </citation>
    <scope>NUCLEOTIDE SEQUENCE</scope>
    <source>
        <strain evidence="5">CGMCC 1.15330</strain>
    </source>
</reference>
<feature type="domain" description="DUF3857" evidence="4">
    <location>
        <begin position="62"/>
        <end position="221"/>
    </location>
</feature>
<reference evidence="5" key="2">
    <citation type="submission" date="2020-09" db="EMBL/GenBank/DDBJ databases">
        <authorList>
            <person name="Sun Q."/>
            <person name="Zhou Y."/>
        </authorList>
    </citation>
    <scope>NUCLEOTIDE SEQUENCE</scope>
    <source>
        <strain evidence="5">CGMCC 1.15330</strain>
    </source>
</reference>
<dbReference type="Proteomes" id="UP000623067">
    <property type="component" value="Unassembled WGS sequence"/>
</dbReference>